<dbReference type="GO" id="GO:0003725">
    <property type="term" value="F:double-stranded RNA binding"/>
    <property type="evidence" value="ECO:0007669"/>
    <property type="project" value="TreeGrafter"/>
</dbReference>
<name>A0A5E4NPB7_9HEMI</name>
<accession>A0A5E4NPB7</accession>
<dbReference type="GO" id="GO:0005737">
    <property type="term" value="C:cytoplasm"/>
    <property type="evidence" value="ECO:0007669"/>
    <property type="project" value="TreeGrafter"/>
</dbReference>
<protein>
    <submittedName>
        <fullName evidence="4">Double-stranded RNA-binding domain</fullName>
    </submittedName>
</protein>
<dbReference type="GO" id="GO:0016442">
    <property type="term" value="C:RISC complex"/>
    <property type="evidence" value="ECO:0007669"/>
    <property type="project" value="TreeGrafter"/>
</dbReference>
<dbReference type="PANTHER" id="PTHR46205:SF3">
    <property type="entry name" value="LOQUACIOUS, ISOFORM B"/>
    <property type="match status" value="1"/>
</dbReference>
<dbReference type="InterPro" id="IPR051247">
    <property type="entry name" value="RLC_Component"/>
</dbReference>
<keyword evidence="1 2" id="KW-0694">RNA-binding</keyword>
<evidence type="ECO:0000259" key="3">
    <source>
        <dbReference type="PROSITE" id="PS50137"/>
    </source>
</evidence>
<dbReference type="GO" id="GO:0070578">
    <property type="term" value="C:RISC-loading complex"/>
    <property type="evidence" value="ECO:0007669"/>
    <property type="project" value="TreeGrafter"/>
</dbReference>
<dbReference type="PROSITE" id="PS50137">
    <property type="entry name" value="DS_RBD"/>
    <property type="match status" value="2"/>
</dbReference>
<dbReference type="OrthoDB" id="10056847at2759"/>
<proteinExistence type="predicted"/>
<dbReference type="Proteomes" id="UP000325440">
    <property type="component" value="Unassembled WGS sequence"/>
</dbReference>
<dbReference type="SMART" id="SM00358">
    <property type="entry name" value="DSRM"/>
    <property type="match status" value="2"/>
</dbReference>
<dbReference type="InterPro" id="IPR014720">
    <property type="entry name" value="dsRBD_dom"/>
</dbReference>
<reference evidence="4 5" key="1">
    <citation type="submission" date="2019-08" db="EMBL/GenBank/DDBJ databases">
        <authorList>
            <person name="Alioto T."/>
            <person name="Alioto T."/>
            <person name="Gomez Garrido J."/>
        </authorList>
    </citation>
    <scope>NUCLEOTIDE SEQUENCE [LARGE SCALE GENOMIC DNA]</scope>
</reference>
<evidence type="ECO:0000256" key="1">
    <source>
        <dbReference type="ARBA" id="ARBA00022884"/>
    </source>
</evidence>
<dbReference type="GO" id="GO:0070920">
    <property type="term" value="P:regulation of regulatory ncRNA processing"/>
    <property type="evidence" value="ECO:0007669"/>
    <property type="project" value="TreeGrafter"/>
</dbReference>
<evidence type="ECO:0000256" key="2">
    <source>
        <dbReference type="PROSITE-ProRule" id="PRU00266"/>
    </source>
</evidence>
<dbReference type="SUPFAM" id="SSF54768">
    <property type="entry name" value="dsRNA-binding domain-like"/>
    <property type="match status" value="2"/>
</dbReference>
<gene>
    <name evidence="4" type="ORF">CINCED_3A008213</name>
</gene>
<feature type="domain" description="DRBM" evidence="3">
    <location>
        <begin position="15"/>
        <end position="86"/>
    </location>
</feature>
<keyword evidence="5" id="KW-1185">Reference proteome</keyword>
<evidence type="ECO:0000313" key="4">
    <source>
        <dbReference type="EMBL" id="VVC45598.1"/>
    </source>
</evidence>
<feature type="domain" description="DRBM" evidence="3">
    <location>
        <begin position="124"/>
        <end position="192"/>
    </location>
</feature>
<sequence>MDCLTNILEFDAHKPSTSLLEDLLRIQGVHSIQYDLIKTETDTSYKNRILFKYQVTDGRFIVFGQGDSKREAKEIAAQNFLRILNKEFPELCTDSLFQSHMNDSMVKNNMVEPMTLEDSKNQYRSTCELHKLCASLKYGRPVYVTEEIASLDHSPIYTISCTVLEYKRTGEAKTKKLAKQIAAHKILLILKE</sequence>
<dbReference type="Pfam" id="PF00035">
    <property type="entry name" value="dsrm"/>
    <property type="match status" value="1"/>
</dbReference>
<dbReference type="GO" id="GO:0030422">
    <property type="term" value="P:siRNA processing"/>
    <property type="evidence" value="ECO:0007669"/>
    <property type="project" value="TreeGrafter"/>
</dbReference>
<dbReference type="Gene3D" id="3.30.160.20">
    <property type="match status" value="2"/>
</dbReference>
<dbReference type="GO" id="GO:0035197">
    <property type="term" value="F:siRNA binding"/>
    <property type="evidence" value="ECO:0007669"/>
    <property type="project" value="TreeGrafter"/>
</dbReference>
<dbReference type="AlphaFoldDB" id="A0A5E4NPB7"/>
<dbReference type="PANTHER" id="PTHR46205">
    <property type="entry name" value="LOQUACIOUS, ISOFORM B"/>
    <property type="match status" value="1"/>
</dbReference>
<organism evidence="4 5">
    <name type="scientific">Cinara cedri</name>
    <dbReference type="NCBI Taxonomy" id="506608"/>
    <lineage>
        <taxon>Eukaryota</taxon>
        <taxon>Metazoa</taxon>
        <taxon>Ecdysozoa</taxon>
        <taxon>Arthropoda</taxon>
        <taxon>Hexapoda</taxon>
        <taxon>Insecta</taxon>
        <taxon>Pterygota</taxon>
        <taxon>Neoptera</taxon>
        <taxon>Paraneoptera</taxon>
        <taxon>Hemiptera</taxon>
        <taxon>Sternorrhyncha</taxon>
        <taxon>Aphidomorpha</taxon>
        <taxon>Aphidoidea</taxon>
        <taxon>Aphididae</taxon>
        <taxon>Lachninae</taxon>
        <taxon>Cinara</taxon>
    </lineage>
</organism>
<evidence type="ECO:0000313" key="5">
    <source>
        <dbReference type="Proteomes" id="UP000325440"/>
    </source>
</evidence>
<dbReference type="EMBL" id="CABPRJ010002406">
    <property type="protein sequence ID" value="VVC45598.1"/>
    <property type="molecule type" value="Genomic_DNA"/>
</dbReference>
<dbReference type="GO" id="GO:0005634">
    <property type="term" value="C:nucleus"/>
    <property type="evidence" value="ECO:0007669"/>
    <property type="project" value="TreeGrafter"/>
</dbReference>